<dbReference type="AlphaFoldDB" id="A0A0D2F9X6"/>
<gene>
    <name evidence="2" type="ORF">PV05_05445</name>
</gene>
<keyword evidence="3" id="KW-1185">Reference proteome</keyword>
<evidence type="ECO:0000256" key="1">
    <source>
        <dbReference type="SAM" id="MobiDB-lite"/>
    </source>
</evidence>
<sequence>MNPSQASPSSGTRKSQSPVPKPSSNKPKPARSNPSLTDALLFQFNFNHGFRTTYVTGDIDIDIIPGPPDAAAATKGRIGYRPGTRAQVPEAEGRSMEPIFNGSVFIQASKITTSGTFELYIRYTMDEFSQPEILGRAFEPASSMRFESGPGYYQWHFKDNYDLSAAGNRLVYEVTPKYKTVSPPKPLHPAHPPPLTKNIYQITIKAKEKVELEAELGAKIPSWAKIVDVSLGGKVKATGEAESSQEFSITYPTGDITVEAPKRVTHPT</sequence>
<feature type="compositionally biased region" description="Low complexity" evidence="1">
    <location>
        <begin position="14"/>
        <end position="34"/>
    </location>
</feature>
<feature type="region of interest" description="Disordered" evidence="1">
    <location>
        <begin position="1"/>
        <end position="34"/>
    </location>
</feature>
<evidence type="ECO:0000313" key="3">
    <source>
        <dbReference type="Proteomes" id="UP000054342"/>
    </source>
</evidence>
<protein>
    <submittedName>
        <fullName evidence="2">Uncharacterized protein</fullName>
    </submittedName>
</protein>
<dbReference type="GeneID" id="25327353"/>
<evidence type="ECO:0000313" key="2">
    <source>
        <dbReference type="EMBL" id="KIW56824.1"/>
    </source>
</evidence>
<dbReference type="HOGENOM" id="CLU_1038418_0_0_1"/>
<feature type="compositionally biased region" description="Polar residues" evidence="1">
    <location>
        <begin position="1"/>
        <end position="13"/>
    </location>
</feature>
<name>A0A0D2F9X6_9EURO</name>
<accession>A0A0D2F9X6</accession>
<dbReference type="RefSeq" id="XP_013317408.1">
    <property type="nucleotide sequence ID" value="XM_013461954.1"/>
</dbReference>
<proteinExistence type="predicted"/>
<dbReference type="Proteomes" id="UP000054342">
    <property type="component" value="Unassembled WGS sequence"/>
</dbReference>
<dbReference type="EMBL" id="KN847319">
    <property type="protein sequence ID" value="KIW56824.1"/>
    <property type="molecule type" value="Genomic_DNA"/>
</dbReference>
<organism evidence="2 3">
    <name type="scientific">Exophiala xenobiotica</name>
    <dbReference type="NCBI Taxonomy" id="348802"/>
    <lineage>
        <taxon>Eukaryota</taxon>
        <taxon>Fungi</taxon>
        <taxon>Dikarya</taxon>
        <taxon>Ascomycota</taxon>
        <taxon>Pezizomycotina</taxon>
        <taxon>Eurotiomycetes</taxon>
        <taxon>Chaetothyriomycetidae</taxon>
        <taxon>Chaetothyriales</taxon>
        <taxon>Herpotrichiellaceae</taxon>
        <taxon>Exophiala</taxon>
    </lineage>
</organism>
<reference evidence="2 3" key="1">
    <citation type="submission" date="2015-01" db="EMBL/GenBank/DDBJ databases">
        <title>The Genome Sequence of Exophiala xenobiotica CBS118157.</title>
        <authorList>
            <consortium name="The Broad Institute Genomics Platform"/>
            <person name="Cuomo C."/>
            <person name="de Hoog S."/>
            <person name="Gorbushina A."/>
            <person name="Stielow B."/>
            <person name="Teixiera M."/>
            <person name="Abouelleil A."/>
            <person name="Chapman S.B."/>
            <person name="Priest M."/>
            <person name="Young S.K."/>
            <person name="Wortman J."/>
            <person name="Nusbaum C."/>
            <person name="Birren B."/>
        </authorList>
    </citation>
    <scope>NUCLEOTIDE SEQUENCE [LARGE SCALE GENOMIC DNA]</scope>
    <source>
        <strain evidence="2 3">CBS 118157</strain>
    </source>
</reference>